<keyword evidence="4" id="KW-0670">Pyruvate</keyword>
<evidence type="ECO:0000256" key="1">
    <source>
        <dbReference type="ARBA" id="ARBA00022793"/>
    </source>
</evidence>
<proteinExistence type="predicted"/>
<reference evidence="5" key="2">
    <citation type="journal article" date="2021" name="PeerJ">
        <title>Extensive microbial diversity within the chicken gut microbiome revealed by metagenomics and culture.</title>
        <authorList>
            <person name="Gilroy R."/>
            <person name="Ravi A."/>
            <person name="Getino M."/>
            <person name="Pursley I."/>
            <person name="Horton D.L."/>
            <person name="Alikhan N.F."/>
            <person name="Baker D."/>
            <person name="Gharbi K."/>
            <person name="Hall N."/>
            <person name="Watson M."/>
            <person name="Adriaenssens E.M."/>
            <person name="Foster-Nyarko E."/>
            <person name="Jarju S."/>
            <person name="Secka A."/>
            <person name="Antonio M."/>
            <person name="Oren A."/>
            <person name="Chaudhuri R.R."/>
            <person name="La Ragione R."/>
            <person name="Hildebrand F."/>
            <person name="Pallen M.J."/>
        </authorList>
    </citation>
    <scope>NUCLEOTIDE SEQUENCE</scope>
    <source>
        <strain evidence="5">CHK193-30670</strain>
    </source>
</reference>
<evidence type="ECO:0000313" key="5">
    <source>
        <dbReference type="EMBL" id="HIU40303.1"/>
    </source>
</evidence>
<dbReference type="InterPro" id="IPR003817">
    <property type="entry name" value="PS_Dcarbxylase"/>
</dbReference>
<dbReference type="PANTHER" id="PTHR10067">
    <property type="entry name" value="PHOSPHATIDYLSERINE DECARBOXYLASE"/>
    <property type="match status" value="1"/>
</dbReference>
<keyword evidence="2" id="KW-0865">Zymogen</keyword>
<keyword evidence="1" id="KW-0210">Decarboxylase</keyword>
<evidence type="ECO:0000313" key="6">
    <source>
        <dbReference type="Proteomes" id="UP000824074"/>
    </source>
</evidence>
<reference evidence="5" key="1">
    <citation type="submission" date="2020-10" db="EMBL/GenBank/DDBJ databases">
        <authorList>
            <person name="Gilroy R."/>
        </authorList>
    </citation>
    <scope>NUCLEOTIDE SEQUENCE</scope>
    <source>
        <strain evidence="5">CHK193-30670</strain>
    </source>
</reference>
<gene>
    <name evidence="5" type="ORF">IAB68_03295</name>
</gene>
<name>A0A9D1LGZ6_9FIRM</name>
<evidence type="ECO:0000256" key="2">
    <source>
        <dbReference type="ARBA" id="ARBA00023145"/>
    </source>
</evidence>
<dbReference type="EMBL" id="DVMT01000032">
    <property type="protein sequence ID" value="HIU40303.1"/>
    <property type="molecule type" value="Genomic_DNA"/>
</dbReference>
<dbReference type="Pfam" id="PF02666">
    <property type="entry name" value="PS_Dcarbxylase"/>
    <property type="match status" value="1"/>
</dbReference>
<organism evidence="5 6">
    <name type="scientific">Candidatus Aphodocola excrementigallinarum</name>
    <dbReference type="NCBI Taxonomy" id="2840670"/>
    <lineage>
        <taxon>Bacteria</taxon>
        <taxon>Bacillati</taxon>
        <taxon>Bacillota</taxon>
        <taxon>Bacilli</taxon>
        <taxon>Candidatus Aphodocola</taxon>
    </lineage>
</organism>
<sequence>MNRKVCNDNPNVGLSFLYNTAAGRILLKPIVKSKFISYLIGSFMELKISKILIKPFINKHNINMDEYENKKYNSFNDFFIRKIKQEKRPIDQNKSHLISPCDGKLTCYKITKDLVFSVKNSYYSVDTILKNKKYANLFTGGYALVFRLSPEDFHRYSFIDDGKILGNYKIKGMFHSVNPIVYDKFMVFKENQRECTLIKTNNFGKVMFMEVGALLVGKIKNNKIKGSVKKGEEKGYFMYGGSTIILFIEKGIIKIDDDILNNSKKGLETCVKQGEKIGKKSR</sequence>
<dbReference type="PANTHER" id="PTHR10067:SF17">
    <property type="entry name" value="PHOSPHATIDYLSERINE DECARBOXYLASE PROENZYME 2"/>
    <property type="match status" value="1"/>
</dbReference>
<dbReference type="AlphaFoldDB" id="A0A9D1LGZ6"/>
<accession>A0A9D1LGZ6</accession>
<keyword evidence="3" id="KW-0456">Lyase</keyword>
<evidence type="ECO:0000256" key="3">
    <source>
        <dbReference type="ARBA" id="ARBA00023239"/>
    </source>
</evidence>
<comment type="caution">
    <text evidence="5">The sequence shown here is derived from an EMBL/GenBank/DDBJ whole genome shotgun (WGS) entry which is preliminary data.</text>
</comment>
<evidence type="ECO:0000256" key="4">
    <source>
        <dbReference type="ARBA" id="ARBA00023317"/>
    </source>
</evidence>
<dbReference type="GO" id="GO:0004609">
    <property type="term" value="F:phosphatidylserine decarboxylase activity"/>
    <property type="evidence" value="ECO:0007669"/>
    <property type="project" value="InterPro"/>
</dbReference>
<protein>
    <submittedName>
        <fullName evidence="5">Phosphatidylserine decarboxylase</fullName>
    </submittedName>
</protein>
<dbReference type="GO" id="GO:0008654">
    <property type="term" value="P:phospholipid biosynthetic process"/>
    <property type="evidence" value="ECO:0007669"/>
    <property type="project" value="InterPro"/>
</dbReference>
<dbReference type="Proteomes" id="UP000824074">
    <property type="component" value="Unassembled WGS sequence"/>
</dbReference>